<proteinExistence type="predicted"/>
<dbReference type="Proteomes" id="UP001389717">
    <property type="component" value="Unassembled WGS sequence"/>
</dbReference>
<dbReference type="SUPFAM" id="SSF53300">
    <property type="entry name" value="vWA-like"/>
    <property type="match status" value="1"/>
</dbReference>
<keyword evidence="2" id="KW-1185">Reference proteome</keyword>
<dbReference type="Gene3D" id="3.40.50.410">
    <property type="entry name" value="von Willebrand factor, type A domain"/>
    <property type="match status" value="1"/>
</dbReference>
<sequence length="200" mass="22644">MKKNLTEIIFLLDRSGSMGGLELDTIGGFNAFIDRQCKMEGETYLTTVLFDDQTDILWNGIDAHHARLTDEEYYVRGCTALLDAVGKTISEVARRLSKTSEDQKPENVIFVITTDGMENASREYTNEKVKQMIRHQQEKYNWEFIFMGANIDAAEEAGSIGIPKEQAFSFEASNEGVGKMYDLACDVVSEKRIEKAFIRD</sequence>
<accession>A0ABU9KEL6</accession>
<evidence type="ECO:0000313" key="2">
    <source>
        <dbReference type="Proteomes" id="UP001389717"/>
    </source>
</evidence>
<comment type="caution">
    <text evidence="1">The sequence shown here is derived from an EMBL/GenBank/DDBJ whole genome shotgun (WGS) entry which is preliminary data.</text>
</comment>
<name>A0ABU9KEL6_9BACI</name>
<dbReference type="CDD" id="cd00198">
    <property type="entry name" value="vWFA"/>
    <property type="match status" value="1"/>
</dbReference>
<reference evidence="1 2" key="1">
    <citation type="submission" date="2024-04" db="EMBL/GenBank/DDBJ databases">
        <title>Bacillus oryzaecorticis sp. nov., a moderately halophilic bacterium isolated from rice husks.</title>
        <authorList>
            <person name="Zhu H.-S."/>
        </authorList>
    </citation>
    <scope>NUCLEOTIDE SEQUENCE [LARGE SCALE GENOMIC DNA]</scope>
    <source>
        <strain evidence="1 2">ZC255</strain>
    </source>
</reference>
<dbReference type="InterPro" id="IPR036465">
    <property type="entry name" value="vWFA_dom_sf"/>
</dbReference>
<dbReference type="RefSeq" id="WP_341986102.1">
    <property type="nucleotide sequence ID" value="NZ_JBBYAF010000060.1"/>
</dbReference>
<protein>
    <submittedName>
        <fullName evidence="1">VWA domain-containing protein</fullName>
    </submittedName>
</protein>
<organism evidence="1 2">
    <name type="scientific">Rossellomorea oryzaecorticis</name>
    <dbReference type="NCBI Taxonomy" id="1396505"/>
    <lineage>
        <taxon>Bacteria</taxon>
        <taxon>Bacillati</taxon>
        <taxon>Bacillota</taxon>
        <taxon>Bacilli</taxon>
        <taxon>Bacillales</taxon>
        <taxon>Bacillaceae</taxon>
        <taxon>Rossellomorea</taxon>
    </lineage>
</organism>
<gene>
    <name evidence="1" type="ORF">AAEO50_19920</name>
</gene>
<dbReference type="EMBL" id="JBBYAF010000060">
    <property type="protein sequence ID" value="MEL3974560.1"/>
    <property type="molecule type" value="Genomic_DNA"/>
</dbReference>
<evidence type="ECO:0000313" key="1">
    <source>
        <dbReference type="EMBL" id="MEL3974560.1"/>
    </source>
</evidence>